<dbReference type="CDD" id="cd00156">
    <property type="entry name" value="REC"/>
    <property type="match status" value="1"/>
</dbReference>
<protein>
    <recommendedName>
        <fullName evidence="4">Response regulatory domain-containing protein</fullName>
    </recommendedName>
</protein>
<feature type="region of interest" description="Disordered" evidence="3">
    <location>
        <begin position="128"/>
        <end position="190"/>
    </location>
</feature>
<reference evidence="5 6" key="1">
    <citation type="submission" date="2016-10" db="EMBL/GenBank/DDBJ databases">
        <title>Silvanigrella aquatica sp. nov., isolated from a freshwater lake located in the Black Forest, Germany, description of Silvanigrellaceae fam. nov., Silvanigrellales ord. nov., reclassification of the order Bdellovibrionales in the class Oligoflexia, reclassification of the families Bacteriovoracaceae and Halobacteriovoraceae in the new order Bacteriovoracales ord. nov., and reclassification of the family Pseudobacteriovoracaceae in the order Oligoflexiales.</title>
        <authorList>
            <person name="Hahn M.W."/>
            <person name="Schmidt J."/>
            <person name="Koll U."/>
            <person name="Rohde M."/>
            <person name="Verbag S."/>
            <person name="Pitt A."/>
            <person name="Nakai R."/>
            <person name="Naganuma T."/>
            <person name="Lang E."/>
        </authorList>
    </citation>
    <scope>NUCLEOTIDE SEQUENCE [LARGE SCALE GENOMIC DNA]</scope>
    <source>
        <strain evidence="5 6">MWH-Nonnen-W8red</strain>
    </source>
</reference>
<proteinExistence type="predicted"/>
<dbReference type="SUPFAM" id="SSF52172">
    <property type="entry name" value="CheY-like"/>
    <property type="match status" value="1"/>
</dbReference>
<dbReference type="PANTHER" id="PTHR44591">
    <property type="entry name" value="STRESS RESPONSE REGULATOR PROTEIN 1"/>
    <property type="match status" value="1"/>
</dbReference>
<dbReference type="SMART" id="SM00448">
    <property type="entry name" value="REC"/>
    <property type="match status" value="1"/>
</dbReference>
<dbReference type="EMBL" id="CP017834">
    <property type="protein sequence ID" value="APJ04387.1"/>
    <property type="molecule type" value="Genomic_DNA"/>
</dbReference>
<feature type="compositionally biased region" description="Low complexity" evidence="3">
    <location>
        <begin position="130"/>
        <end position="163"/>
    </location>
</feature>
<gene>
    <name evidence="5" type="ORF">AXG55_10905</name>
</gene>
<dbReference type="PANTHER" id="PTHR44591:SF3">
    <property type="entry name" value="RESPONSE REGULATORY DOMAIN-CONTAINING PROTEIN"/>
    <property type="match status" value="1"/>
</dbReference>
<sequence>MANKTVLIVDDAAETRIFLKGIVTSMGLAFFEAKSGIDALKILNEHMIDLVILDVLMPHFDGYQTLEFINKLKQKQNIKVVFLSGKKGDLDQDKIAALKPDDLIHKTVDIHVLKNKLRKILDGTAPPPSFAAASTTPPAASPAPTTTAPTVNAPKPAAPNTPSITPKPAPAGVAPQSGATTSATTTAPTAATPKLDLPATITNMPIVLDIKIIKITQSGIVFQAKHQFKEGALLSVDCPKAASSLKKTGELQLKVQKSVPENDYYIVTTMLS</sequence>
<evidence type="ECO:0000256" key="3">
    <source>
        <dbReference type="SAM" id="MobiDB-lite"/>
    </source>
</evidence>
<organism evidence="5 6">
    <name type="scientific">Silvanigrella aquatica</name>
    <dbReference type="NCBI Taxonomy" id="1915309"/>
    <lineage>
        <taxon>Bacteria</taxon>
        <taxon>Pseudomonadati</taxon>
        <taxon>Bdellovibrionota</taxon>
        <taxon>Oligoflexia</taxon>
        <taxon>Silvanigrellales</taxon>
        <taxon>Silvanigrellaceae</taxon>
        <taxon>Silvanigrella</taxon>
    </lineage>
</organism>
<accession>A0A1L4D2H0</accession>
<dbReference type="Proteomes" id="UP000184731">
    <property type="component" value="Chromosome"/>
</dbReference>
<dbReference type="KEGG" id="saqi:AXG55_10905"/>
<evidence type="ECO:0000256" key="1">
    <source>
        <dbReference type="ARBA" id="ARBA00022553"/>
    </source>
</evidence>
<dbReference type="RefSeq" id="WP_148698142.1">
    <property type="nucleotide sequence ID" value="NZ_CP017834.1"/>
</dbReference>
<dbReference type="Gene3D" id="3.40.50.2300">
    <property type="match status" value="1"/>
</dbReference>
<feature type="domain" description="Response regulatory" evidence="4">
    <location>
        <begin position="5"/>
        <end position="121"/>
    </location>
</feature>
<dbReference type="PROSITE" id="PS50110">
    <property type="entry name" value="RESPONSE_REGULATORY"/>
    <property type="match status" value="1"/>
</dbReference>
<evidence type="ECO:0000313" key="6">
    <source>
        <dbReference type="Proteomes" id="UP000184731"/>
    </source>
</evidence>
<dbReference type="AlphaFoldDB" id="A0A1L4D2H0"/>
<dbReference type="STRING" id="1915309.AXG55_10905"/>
<evidence type="ECO:0000313" key="5">
    <source>
        <dbReference type="EMBL" id="APJ04387.1"/>
    </source>
</evidence>
<feature type="modified residue" description="4-aspartylphosphate" evidence="2">
    <location>
        <position position="54"/>
    </location>
</feature>
<dbReference type="InterPro" id="IPR001789">
    <property type="entry name" value="Sig_transdc_resp-reg_receiver"/>
</dbReference>
<keyword evidence="1 2" id="KW-0597">Phosphoprotein</keyword>
<dbReference type="InterPro" id="IPR050595">
    <property type="entry name" value="Bact_response_regulator"/>
</dbReference>
<dbReference type="InterPro" id="IPR011006">
    <property type="entry name" value="CheY-like_superfamily"/>
</dbReference>
<feature type="compositionally biased region" description="Low complexity" evidence="3">
    <location>
        <begin position="179"/>
        <end position="190"/>
    </location>
</feature>
<evidence type="ECO:0000256" key="2">
    <source>
        <dbReference type="PROSITE-ProRule" id="PRU00169"/>
    </source>
</evidence>
<dbReference type="GO" id="GO:0000160">
    <property type="term" value="P:phosphorelay signal transduction system"/>
    <property type="evidence" value="ECO:0007669"/>
    <property type="project" value="InterPro"/>
</dbReference>
<dbReference type="Pfam" id="PF00072">
    <property type="entry name" value="Response_reg"/>
    <property type="match status" value="1"/>
</dbReference>
<keyword evidence="6" id="KW-1185">Reference proteome</keyword>
<evidence type="ECO:0000259" key="4">
    <source>
        <dbReference type="PROSITE" id="PS50110"/>
    </source>
</evidence>
<dbReference type="OrthoDB" id="9786548at2"/>
<name>A0A1L4D2H0_9BACT</name>